<proteinExistence type="predicted"/>
<gene>
    <name evidence="2" type="ORF">ACFO0P_15700</name>
</gene>
<evidence type="ECO:0000256" key="1">
    <source>
        <dbReference type="SAM" id="MobiDB-lite"/>
    </source>
</evidence>
<feature type="compositionally biased region" description="Pro residues" evidence="1">
    <location>
        <begin position="71"/>
        <end position="81"/>
    </location>
</feature>
<sequence>MTRIPAVFQRLLEDANAAPRPPRPAGQWVSGTCACDHCDGTGVRWSHGAASPHDCPSCQRGQRATVRWQPDPQPTPEDPHA</sequence>
<accession>A0ABV8YBE3</accession>
<organism evidence="2 3">
    <name type="scientific">Deinococcus sonorensis</name>
    <dbReference type="NCBI Taxonomy" id="309891"/>
    <lineage>
        <taxon>Bacteria</taxon>
        <taxon>Thermotogati</taxon>
        <taxon>Deinococcota</taxon>
        <taxon>Deinococci</taxon>
        <taxon>Deinococcales</taxon>
        <taxon>Deinococcaceae</taxon>
        <taxon>Deinococcus</taxon>
    </lineage>
</organism>
<keyword evidence="3" id="KW-1185">Reference proteome</keyword>
<dbReference type="Proteomes" id="UP001595939">
    <property type="component" value="Unassembled WGS sequence"/>
</dbReference>
<feature type="region of interest" description="Disordered" evidence="1">
    <location>
        <begin position="46"/>
        <end position="81"/>
    </location>
</feature>
<evidence type="ECO:0000313" key="2">
    <source>
        <dbReference type="EMBL" id="MFC4455223.1"/>
    </source>
</evidence>
<dbReference type="PROSITE" id="PS51257">
    <property type="entry name" value="PROKAR_LIPOPROTEIN"/>
    <property type="match status" value="1"/>
</dbReference>
<comment type="caution">
    <text evidence="2">The sequence shown here is derived from an EMBL/GenBank/DDBJ whole genome shotgun (WGS) entry which is preliminary data.</text>
</comment>
<dbReference type="EMBL" id="JBHSEG010000008">
    <property type="protein sequence ID" value="MFC4455223.1"/>
    <property type="molecule type" value="Genomic_DNA"/>
</dbReference>
<name>A0ABV8YBE3_9DEIO</name>
<reference evidence="3" key="1">
    <citation type="journal article" date="2019" name="Int. J. Syst. Evol. Microbiol.">
        <title>The Global Catalogue of Microorganisms (GCM) 10K type strain sequencing project: providing services to taxonomists for standard genome sequencing and annotation.</title>
        <authorList>
            <consortium name="The Broad Institute Genomics Platform"/>
            <consortium name="The Broad Institute Genome Sequencing Center for Infectious Disease"/>
            <person name="Wu L."/>
            <person name="Ma J."/>
        </authorList>
    </citation>
    <scope>NUCLEOTIDE SEQUENCE [LARGE SCALE GENOMIC DNA]</scope>
    <source>
        <strain evidence="3">CCUG 39970</strain>
    </source>
</reference>
<evidence type="ECO:0000313" key="3">
    <source>
        <dbReference type="Proteomes" id="UP001595939"/>
    </source>
</evidence>
<protein>
    <submittedName>
        <fullName evidence="2">Uncharacterized protein</fullName>
    </submittedName>
</protein>
<dbReference type="RefSeq" id="WP_380129940.1">
    <property type="nucleotide sequence ID" value="NZ_JBHSEG010000008.1"/>
</dbReference>